<dbReference type="SUPFAM" id="SSF52058">
    <property type="entry name" value="L domain-like"/>
    <property type="match status" value="1"/>
</dbReference>
<evidence type="ECO:0000256" key="3">
    <source>
        <dbReference type="ARBA" id="ARBA00022614"/>
    </source>
</evidence>
<dbReference type="EMBL" id="KK100709">
    <property type="protein sequence ID" value="KIZ04191.1"/>
    <property type="molecule type" value="Genomic_DNA"/>
</dbReference>
<keyword evidence="7" id="KW-1133">Transmembrane helix</keyword>
<keyword evidence="3" id="KW-0433">Leucine-rich repeat</keyword>
<dbReference type="PANTHER" id="PTHR27000">
    <property type="entry name" value="LEUCINE-RICH REPEAT RECEPTOR-LIKE PROTEIN KINASE FAMILY PROTEIN-RELATED"/>
    <property type="match status" value="1"/>
</dbReference>
<keyword evidence="13" id="KW-1185">Reference proteome</keyword>
<dbReference type="KEGG" id="mng:MNEG_3772"/>
<keyword evidence="4" id="KW-0812">Transmembrane</keyword>
<reference evidence="12 13" key="1">
    <citation type="journal article" date="2013" name="BMC Genomics">
        <title>Reconstruction of the lipid metabolism for the microalga Monoraphidium neglectum from its genome sequence reveals characteristics suitable for biofuel production.</title>
        <authorList>
            <person name="Bogen C."/>
            <person name="Al-Dilaimi A."/>
            <person name="Albersmeier A."/>
            <person name="Wichmann J."/>
            <person name="Grundmann M."/>
            <person name="Rupp O."/>
            <person name="Lauersen K.J."/>
            <person name="Blifernez-Klassen O."/>
            <person name="Kalinowski J."/>
            <person name="Goesmann A."/>
            <person name="Mussgnug J.H."/>
            <person name="Kruse O."/>
        </authorList>
    </citation>
    <scope>NUCLEOTIDE SEQUENCE [LARGE SCALE GENOMIC DNA]</scope>
    <source>
        <strain evidence="12 13">SAG 48.87</strain>
    </source>
</reference>
<dbReference type="RefSeq" id="XP_013903210.1">
    <property type="nucleotide sequence ID" value="XM_014047756.1"/>
</dbReference>
<feature type="chain" id="PRO_5002248613" evidence="11">
    <location>
        <begin position="26"/>
        <end position="565"/>
    </location>
</feature>
<feature type="non-terminal residue" evidence="12">
    <location>
        <position position="565"/>
    </location>
</feature>
<feature type="signal peptide" evidence="11">
    <location>
        <begin position="1"/>
        <end position="25"/>
    </location>
</feature>
<evidence type="ECO:0000256" key="10">
    <source>
        <dbReference type="ARBA" id="ARBA00023180"/>
    </source>
</evidence>
<name>A0A0D2NGR1_9CHLO</name>
<dbReference type="InterPro" id="IPR032675">
    <property type="entry name" value="LRR_dom_sf"/>
</dbReference>
<evidence type="ECO:0000313" key="13">
    <source>
        <dbReference type="Proteomes" id="UP000054498"/>
    </source>
</evidence>
<dbReference type="GO" id="GO:0016020">
    <property type="term" value="C:membrane"/>
    <property type="evidence" value="ECO:0007669"/>
    <property type="project" value="UniProtKB-SubCell"/>
</dbReference>
<protein>
    <submittedName>
        <fullName evidence="12">Uncharacterized protein</fullName>
    </submittedName>
</protein>
<comment type="subcellular location">
    <subcellularLocation>
        <location evidence="2">Cytoplasm</location>
        <location evidence="2">Cytoskeleton</location>
        <location evidence="2">Cilium axoneme</location>
    </subcellularLocation>
    <subcellularLocation>
        <location evidence="1">Membrane</location>
        <topology evidence="1">Single-pass membrane protein</topology>
    </subcellularLocation>
</comment>
<keyword evidence="8" id="KW-0472">Membrane</keyword>
<keyword evidence="10" id="KW-0325">Glycoprotein</keyword>
<accession>A0A0D2NGR1</accession>
<evidence type="ECO:0000256" key="11">
    <source>
        <dbReference type="SAM" id="SignalP"/>
    </source>
</evidence>
<evidence type="ECO:0000256" key="1">
    <source>
        <dbReference type="ARBA" id="ARBA00004167"/>
    </source>
</evidence>
<dbReference type="AlphaFoldDB" id="A0A0D2NGR1"/>
<dbReference type="OrthoDB" id="550633at2759"/>
<evidence type="ECO:0000256" key="5">
    <source>
        <dbReference type="ARBA" id="ARBA00022729"/>
    </source>
</evidence>
<evidence type="ECO:0000256" key="2">
    <source>
        <dbReference type="ARBA" id="ARBA00004430"/>
    </source>
</evidence>
<evidence type="ECO:0000256" key="7">
    <source>
        <dbReference type="ARBA" id="ARBA00022989"/>
    </source>
</evidence>
<keyword evidence="6" id="KW-0677">Repeat</keyword>
<gene>
    <name evidence="12" type="ORF">MNEG_3772</name>
</gene>
<dbReference type="PANTHER" id="PTHR27000:SF642">
    <property type="entry name" value="INACTIVE LEUCINE-RICH REPEAT RECEPTOR KINASE XIAO-RELATED"/>
    <property type="match status" value="1"/>
</dbReference>
<keyword evidence="5 11" id="KW-0732">Signal</keyword>
<keyword evidence="9" id="KW-0675">Receptor</keyword>
<evidence type="ECO:0000256" key="9">
    <source>
        <dbReference type="ARBA" id="ARBA00023170"/>
    </source>
</evidence>
<dbReference type="STRING" id="145388.A0A0D2NGR1"/>
<evidence type="ECO:0000256" key="4">
    <source>
        <dbReference type="ARBA" id="ARBA00022692"/>
    </source>
</evidence>
<evidence type="ECO:0000256" key="6">
    <source>
        <dbReference type="ARBA" id="ARBA00022737"/>
    </source>
</evidence>
<dbReference type="Proteomes" id="UP000054498">
    <property type="component" value="Unassembled WGS sequence"/>
</dbReference>
<proteinExistence type="predicted"/>
<organism evidence="12 13">
    <name type="scientific">Monoraphidium neglectum</name>
    <dbReference type="NCBI Taxonomy" id="145388"/>
    <lineage>
        <taxon>Eukaryota</taxon>
        <taxon>Viridiplantae</taxon>
        <taxon>Chlorophyta</taxon>
        <taxon>core chlorophytes</taxon>
        <taxon>Chlorophyceae</taxon>
        <taxon>CS clade</taxon>
        <taxon>Sphaeropleales</taxon>
        <taxon>Selenastraceae</taxon>
        <taxon>Monoraphidium</taxon>
    </lineage>
</organism>
<evidence type="ECO:0000313" key="12">
    <source>
        <dbReference type="EMBL" id="KIZ04191.1"/>
    </source>
</evidence>
<dbReference type="Gene3D" id="3.80.10.10">
    <property type="entry name" value="Ribonuclease Inhibitor"/>
    <property type="match status" value="1"/>
</dbReference>
<evidence type="ECO:0000256" key="8">
    <source>
        <dbReference type="ARBA" id="ARBA00023136"/>
    </source>
</evidence>
<sequence>MACSTGIAAAQLVLLLLLLLGASTAQEQPVPQMLTDQPNCKLPPKPVPGVLPAGVVPVAEAQDGTIAKGGDAGCTIALPQLAVGETHLYQFGVLPASEMSLIVVLRARGGTALMDLFLPSSSGGPGDVGGGAGIVATASRDSAASSESWLAVSPQQLADNPGLYTLRLRGESGSPTVEVTVATPGSGLQLDARELAAMAAVAKRCCGSANAKAPFCTTIAPAALAPKHAWPSDLCHTPPNLCDAEGHLLSLSLRDAGLKCSTFPKELSQLGSLARLDLSGNELQADVKDVAAVRGATRPTAVFWRLLVLSQLPVRELYLSNTRLGGPLDCSIITPLRKVYELSSNFISGTVPACMLSSPVEELYLGRNELSGTLPLDSYQKSTLIALALGNQRRPKGGLSGPVPPGLLALDSLLFVNLAGNNFSGRLAAVPPNAIVFNVSACNLEGTLPPLPENLWVTDLSANSFSGAVPPLARLPRLEAFLAGGNAFEGPLPELPPALAVLDASYNRLAGSLPALPPALVVMDVSSNLGLSGDISGLQVGQLAELRLGNNSFTGGVPASATKSR</sequence>
<dbReference type="GeneID" id="25736650"/>
<dbReference type="GO" id="GO:0005930">
    <property type="term" value="C:axoneme"/>
    <property type="evidence" value="ECO:0007669"/>
    <property type="project" value="UniProtKB-SubCell"/>
</dbReference>